<feature type="transmembrane region" description="Helical" evidence="7">
    <location>
        <begin position="222"/>
        <end position="242"/>
    </location>
</feature>
<evidence type="ECO:0000256" key="7">
    <source>
        <dbReference type="SAM" id="Phobius"/>
    </source>
</evidence>
<evidence type="ECO:0000313" key="9">
    <source>
        <dbReference type="Proteomes" id="UP000017048"/>
    </source>
</evidence>
<dbReference type="STRING" id="1824.SAMN05444423_104113"/>
<evidence type="ECO:0000256" key="1">
    <source>
        <dbReference type="ARBA" id="ARBA00004651"/>
    </source>
</evidence>
<accession>U5EKW9</accession>
<evidence type="ECO:0000256" key="3">
    <source>
        <dbReference type="ARBA" id="ARBA00022692"/>
    </source>
</evidence>
<keyword evidence="3 7" id="KW-0812">Transmembrane</keyword>
<organism evidence="8 9">
    <name type="scientific">Nocardia asteroides NBRC 15531</name>
    <dbReference type="NCBI Taxonomy" id="1110697"/>
    <lineage>
        <taxon>Bacteria</taxon>
        <taxon>Bacillati</taxon>
        <taxon>Actinomycetota</taxon>
        <taxon>Actinomycetes</taxon>
        <taxon>Mycobacteriales</taxon>
        <taxon>Nocardiaceae</taxon>
        <taxon>Nocardia</taxon>
    </lineage>
</organism>
<dbReference type="EMBL" id="BAFO02000034">
    <property type="protein sequence ID" value="GAD87041.1"/>
    <property type="molecule type" value="Genomic_DNA"/>
</dbReference>
<comment type="subcellular location">
    <subcellularLocation>
        <location evidence="1">Cell membrane</location>
        <topology evidence="1">Multi-pass membrane protein</topology>
    </subcellularLocation>
</comment>
<feature type="compositionally biased region" description="Polar residues" evidence="6">
    <location>
        <begin position="338"/>
        <end position="347"/>
    </location>
</feature>
<dbReference type="Pfam" id="PF09678">
    <property type="entry name" value="Caa3_CtaG"/>
    <property type="match status" value="1"/>
</dbReference>
<dbReference type="eggNOG" id="COG3336">
    <property type="taxonomic scope" value="Bacteria"/>
</dbReference>
<comment type="caution">
    <text evidence="8">The sequence shown here is derived from an EMBL/GenBank/DDBJ whole genome shotgun (WGS) entry which is preliminary data.</text>
</comment>
<dbReference type="AlphaFoldDB" id="U5EKW9"/>
<dbReference type="GO" id="GO:0005886">
    <property type="term" value="C:plasma membrane"/>
    <property type="evidence" value="ECO:0007669"/>
    <property type="project" value="UniProtKB-SubCell"/>
</dbReference>
<evidence type="ECO:0008006" key="10">
    <source>
        <dbReference type="Google" id="ProtNLM"/>
    </source>
</evidence>
<feature type="transmembrane region" description="Helical" evidence="7">
    <location>
        <begin position="189"/>
        <end position="210"/>
    </location>
</feature>
<keyword evidence="5 7" id="KW-0472">Membrane</keyword>
<evidence type="ECO:0000256" key="2">
    <source>
        <dbReference type="ARBA" id="ARBA00022475"/>
    </source>
</evidence>
<feature type="transmembrane region" description="Helical" evidence="7">
    <location>
        <begin position="150"/>
        <end position="169"/>
    </location>
</feature>
<feature type="transmembrane region" description="Helical" evidence="7">
    <location>
        <begin position="99"/>
        <end position="123"/>
    </location>
</feature>
<feature type="transmembrane region" description="Helical" evidence="7">
    <location>
        <begin position="69"/>
        <end position="87"/>
    </location>
</feature>
<feature type="transmembrane region" description="Helical" evidence="7">
    <location>
        <begin position="262"/>
        <end position="285"/>
    </location>
</feature>
<feature type="region of interest" description="Disordered" evidence="6">
    <location>
        <begin position="324"/>
        <end position="347"/>
    </location>
</feature>
<feature type="transmembrane region" description="Helical" evidence="7">
    <location>
        <begin position="38"/>
        <end position="57"/>
    </location>
</feature>
<keyword evidence="4 7" id="KW-1133">Transmembrane helix</keyword>
<sequence>MNLATMTVSDLLATSIHVPDSAPSVGSMLAWNPQPVPVLPALAVAAAVLYLAGLARLRRLRRPWPWWRTACFLGGCLLLAGTTGLGIEGYGYQLFSVWMFQHLTLSMTIPPLLVWGCPGLMLLRATPHHGLGRLVLVGAVSGLRSRTARLMLHPGFTIPLFLFSYYGIYLTPVFDAVGSTAVGHQMLELFFLLSGLLFVVPILSVGPLPIRQTNLGRFFDLFVEMPLHVFFGVILMMGTTPIVELFADPPPDWGIDAMRDQYLAGALAWSYGEPVALVVVIVFAIRWRRDELRENAVADHRADLLGDAELAAYNAFLKNLHPTTASHTGDTPAHSIPVGSTAQGNIE</sequence>
<evidence type="ECO:0000256" key="6">
    <source>
        <dbReference type="SAM" id="MobiDB-lite"/>
    </source>
</evidence>
<dbReference type="InterPro" id="IPR019108">
    <property type="entry name" value="Caa3_assmbl_CtaG-rel"/>
</dbReference>
<protein>
    <recommendedName>
        <fullName evidence="10">Copper resistance protein D domain-containing protein</fullName>
    </recommendedName>
</protein>
<gene>
    <name evidence="8" type="ORF">NCAST_34_01690</name>
</gene>
<name>U5EKW9_NOCAS</name>
<proteinExistence type="predicted"/>
<evidence type="ECO:0000256" key="5">
    <source>
        <dbReference type="ARBA" id="ARBA00023136"/>
    </source>
</evidence>
<keyword evidence="2" id="KW-1003">Cell membrane</keyword>
<dbReference type="Proteomes" id="UP000017048">
    <property type="component" value="Unassembled WGS sequence"/>
</dbReference>
<keyword evidence="9" id="KW-1185">Reference proteome</keyword>
<evidence type="ECO:0000256" key="4">
    <source>
        <dbReference type="ARBA" id="ARBA00022989"/>
    </source>
</evidence>
<evidence type="ECO:0000313" key="8">
    <source>
        <dbReference type="EMBL" id="GAD87041.1"/>
    </source>
</evidence>
<reference evidence="8 9" key="1">
    <citation type="journal article" date="2014" name="BMC Genomics">
        <title>Genome based analysis of type-I polyketide synthase and nonribosomal peptide synthetase gene clusters in seven strains of five representative Nocardia species.</title>
        <authorList>
            <person name="Komaki H."/>
            <person name="Ichikawa N."/>
            <person name="Hosoyama A."/>
            <person name="Takahashi-Nakaguchi A."/>
            <person name="Matsuzawa T."/>
            <person name="Suzuki K."/>
            <person name="Fujita N."/>
            <person name="Gonoi T."/>
        </authorList>
    </citation>
    <scope>NUCLEOTIDE SEQUENCE [LARGE SCALE GENOMIC DNA]</scope>
    <source>
        <strain evidence="8 9">NBRC 15531</strain>
    </source>
</reference>